<dbReference type="EMBL" id="FNVO01000008">
    <property type="protein sequence ID" value="SEG66117.1"/>
    <property type="molecule type" value="Genomic_DNA"/>
</dbReference>
<accession>A0A1H6C049</accession>
<keyword evidence="1" id="KW-0670">Pyruvate</keyword>
<dbReference type="InterPro" id="IPR040442">
    <property type="entry name" value="Pyrv_kinase-like_dom_sf"/>
</dbReference>
<dbReference type="AlphaFoldDB" id="A0A1H6C049"/>
<dbReference type="PANTHER" id="PTHR42905:SF5">
    <property type="entry name" value="CARBOXYVINYL-CARBOXYPHOSPHONATE PHOSPHORYLMUTASE, CHLOROPLASTIC"/>
    <property type="match status" value="1"/>
</dbReference>
<keyword evidence="2" id="KW-1185">Reference proteome</keyword>
<dbReference type="RefSeq" id="WP_103939315.1">
    <property type="nucleotide sequence ID" value="NZ_FNVO01000008.1"/>
</dbReference>
<dbReference type="InterPro" id="IPR015813">
    <property type="entry name" value="Pyrv/PenolPyrv_kinase-like_dom"/>
</dbReference>
<dbReference type="PANTHER" id="PTHR42905">
    <property type="entry name" value="PHOSPHOENOLPYRUVATE CARBOXYLASE"/>
    <property type="match status" value="1"/>
</dbReference>
<name>A0A1H6C049_9ACTN</name>
<protein>
    <submittedName>
        <fullName evidence="1">Phosphoenolpyruvate phosphomutase</fullName>
    </submittedName>
</protein>
<evidence type="ECO:0000313" key="2">
    <source>
        <dbReference type="Proteomes" id="UP000236723"/>
    </source>
</evidence>
<dbReference type="Gene3D" id="3.20.20.60">
    <property type="entry name" value="Phosphoenolpyruvate-binding domains"/>
    <property type="match status" value="1"/>
</dbReference>
<dbReference type="SUPFAM" id="SSF51621">
    <property type="entry name" value="Phosphoenolpyruvate/pyruvate domain"/>
    <property type="match status" value="1"/>
</dbReference>
<reference evidence="1" key="1">
    <citation type="submission" date="2016-10" db="EMBL/GenBank/DDBJ databases">
        <authorList>
            <person name="de Groot N.N."/>
        </authorList>
    </citation>
    <scope>NUCLEOTIDE SEQUENCE [LARGE SCALE GENOMIC DNA]</scope>
    <source>
        <strain evidence="1">DSM 43163</strain>
    </source>
</reference>
<gene>
    <name evidence="1" type="ORF">SAMN04489712_108165</name>
</gene>
<sequence>MNTSLHAVLPGRPAEERRAALRALLASGRAFVAPGVTDAAGIRLVEEAGFGCAYLTGAGLANAQYGLPDIGLLSQREVVDHVRRLADATDLPLIVDADTGYGGSLSVMRTVRQLIDAGAAAVQLEDQVLNKRCGHFDEHQLVSAEEMAGKIEAAVAARGDSRLVLIARTDARGVLGLDEAIARARAYAAAGADVIFVEAPRTVEEMRVIATELAGVPLLANIVEGGKTPELSLAELEELGFTVALFANYLMRSMLHAGRAALAHLARAGETRSRADALLPWADRQRLFSLAGYTELEQRFTAGREGA</sequence>
<dbReference type="CDD" id="cd00377">
    <property type="entry name" value="ICL_PEPM"/>
    <property type="match status" value="1"/>
</dbReference>
<dbReference type="InterPro" id="IPR039556">
    <property type="entry name" value="ICL/PEPM"/>
</dbReference>
<proteinExistence type="predicted"/>
<dbReference type="GO" id="GO:0016833">
    <property type="term" value="F:oxo-acid-lyase activity"/>
    <property type="evidence" value="ECO:0007669"/>
    <property type="project" value="UniProtKB-ARBA"/>
</dbReference>
<dbReference type="Pfam" id="PF13714">
    <property type="entry name" value="PEP_mutase"/>
    <property type="match status" value="1"/>
</dbReference>
<evidence type="ECO:0000313" key="1">
    <source>
        <dbReference type="EMBL" id="SEG66117.1"/>
    </source>
</evidence>
<dbReference type="Proteomes" id="UP000236723">
    <property type="component" value="Unassembled WGS sequence"/>
</dbReference>
<dbReference type="OrthoDB" id="9771433at2"/>
<organism evidence="1 2">
    <name type="scientific">Thermomonospora echinospora</name>
    <dbReference type="NCBI Taxonomy" id="1992"/>
    <lineage>
        <taxon>Bacteria</taxon>
        <taxon>Bacillati</taxon>
        <taxon>Actinomycetota</taxon>
        <taxon>Actinomycetes</taxon>
        <taxon>Streptosporangiales</taxon>
        <taxon>Thermomonosporaceae</taxon>
        <taxon>Thermomonospora</taxon>
    </lineage>
</organism>